<proteinExistence type="predicted"/>
<evidence type="ECO:0000313" key="1">
    <source>
        <dbReference type="EMBL" id="KAK2653849.1"/>
    </source>
</evidence>
<evidence type="ECO:0000313" key="2">
    <source>
        <dbReference type="Proteomes" id="UP001280121"/>
    </source>
</evidence>
<gene>
    <name evidence="1" type="ORF">Ddye_013705</name>
</gene>
<keyword evidence="2" id="KW-1185">Reference proteome</keyword>
<name>A0AAD9X6W0_9ROSI</name>
<dbReference type="AlphaFoldDB" id="A0AAD9X6W0"/>
<protein>
    <submittedName>
        <fullName evidence="1">Uncharacterized protein</fullName>
    </submittedName>
</protein>
<sequence>MIFNITSAHPKTIIIYFPNRAWPISLALTFKKDGGGESSKLGLRGMCFQVKKSTFQTQSISGHCSLVVATTNDGGRRTVGDVGVLETTEAGGQSVTSWSSEEVDPPPTVEEANCFTIEIVILVDDVCFFAFPS</sequence>
<accession>A0AAD9X6W0</accession>
<organism evidence="1 2">
    <name type="scientific">Dipteronia dyeriana</name>
    <dbReference type="NCBI Taxonomy" id="168575"/>
    <lineage>
        <taxon>Eukaryota</taxon>
        <taxon>Viridiplantae</taxon>
        <taxon>Streptophyta</taxon>
        <taxon>Embryophyta</taxon>
        <taxon>Tracheophyta</taxon>
        <taxon>Spermatophyta</taxon>
        <taxon>Magnoliopsida</taxon>
        <taxon>eudicotyledons</taxon>
        <taxon>Gunneridae</taxon>
        <taxon>Pentapetalae</taxon>
        <taxon>rosids</taxon>
        <taxon>malvids</taxon>
        <taxon>Sapindales</taxon>
        <taxon>Sapindaceae</taxon>
        <taxon>Hippocastanoideae</taxon>
        <taxon>Acereae</taxon>
        <taxon>Dipteronia</taxon>
    </lineage>
</organism>
<dbReference type="EMBL" id="JANJYI010000004">
    <property type="protein sequence ID" value="KAK2653849.1"/>
    <property type="molecule type" value="Genomic_DNA"/>
</dbReference>
<reference evidence="1" key="1">
    <citation type="journal article" date="2023" name="Plant J.">
        <title>Genome sequences and population genomics provide insights into the demographic history, inbreeding, and mutation load of two 'living fossil' tree species of Dipteronia.</title>
        <authorList>
            <person name="Feng Y."/>
            <person name="Comes H.P."/>
            <person name="Chen J."/>
            <person name="Zhu S."/>
            <person name="Lu R."/>
            <person name="Zhang X."/>
            <person name="Li P."/>
            <person name="Qiu J."/>
            <person name="Olsen K.M."/>
            <person name="Qiu Y."/>
        </authorList>
    </citation>
    <scope>NUCLEOTIDE SEQUENCE</scope>
    <source>
        <strain evidence="1">KIB01</strain>
    </source>
</reference>
<dbReference type="Proteomes" id="UP001280121">
    <property type="component" value="Unassembled WGS sequence"/>
</dbReference>
<comment type="caution">
    <text evidence="1">The sequence shown here is derived from an EMBL/GenBank/DDBJ whole genome shotgun (WGS) entry which is preliminary data.</text>
</comment>